<evidence type="ECO:0000313" key="3">
    <source>
        <dbReference type="Proteomes" id="UP000030765"/>
    </source>
</evidence>
<dbReference type="AlphaFoldDB" id="A0A084VFZ5"/>
<name>A0A084VFZ5_ANOSI</name>
<dbReference type="VEuPathDB" id="VectorBase:ASIC004057"/>
<dbReference type="EnsemblMetazoa" id="ASIC004057-RA">
    <property type="protein sequence ID" value="ASIC004057-PA"/>
    <property type="gene ID" value="ASIC004057"/>
</dbReference>
<dbReference type="EMBL" id="ATLV01012584">
    <property type="status" value="NOT_ANNOTATED_CDS"/>
    <property type="molecule type" value="Genomic_DNA"/>
</dbReference>
<organism evidence="1">
    <name type="scientific">Anopheles sinensis</name>
    <name type="common">Mosquito</name>
    <dbReference type="NCBI Taxonomy" id="74873"/>
    <lineage>
        <taxon>Eukaryota</taxon>
        <taxon>Metazoa</taxon>
        <taxon>Ecdysozoa</taxon>
        <taxon>Arthropoda</taxon>
        <taxon>Hexapoda</taxon>
        <taxon>Insecta</taxon>
        <taxon>Pterygota</taxon>
        <taxon>Neoptera</taxon>
        <taxon>Endopterygota</taxon>
        <taxon>Diptera</taxon>
        <taxon>Nematocera</taxon>
        <taxon>Culicoidea</taxon>
        <taxon>Culicidae</taxon>
        <taxon>Anophelinae</taxon>
        <taxon>Anopheles</taxon>
    </lineage>
</organism>
<dbReference type="EMBL" id="KE524806">
    <property type="protein sequence ID" value="KFB36889.1"/>
    <property type="molecule type" value="Genomic_DNA"/>
</dbReference>
<protein>
    <submittedName>
        <fullName evidence="1 2">Membrane protein</fullName>
    </submittedName>
</protein>
<reference evidence="1 3" key="1">
    <citation type="journal article" date="2014" name="BMC Genomics">
        <title>Genome sequence of Anopheles sinensis provides insight into genetics basis of mosquito competence for malaria parasites.</title>
        <authorList>
            <person name="Zhou D."/>
            <person name="Zhang D."/>
            <person name="Ding G."/>
            <person name="Shi L."/>
            <person name="Hou Q."/>
            <person name="Ye Y."/>
            <person name="Xu Y."/>
            <person name="Zhou H."/>
            <person name="Xiong C."/>
            <person name="Li S."/>
            <person name="Yu J."/>
            <person name="Hong S."/>
            <person name="Yu X."/>
            <person name="Zou P."/>
            <person name="Chen C."/>
            <person name="Chang X."/>
            <person name="Wang W."/>
            <person name="Lv Y."/>
            <person name="Sun Y."/>
            <person name="Ma L."/>
            <person name="Shen B."/>
            <person name="Zhu C."/>
        </authorList>
    </citation>
    <scope>NUCLEOTIDE SEQUENCE [LARGE SCALE GENOMIC DNA]</scope>
</reference>
<keyword evidence="3" id="KW-1185">Reference proteome</keyword>
<evidence type="ECO:0000313" key="2">
    <source>
        <dbReference type="EnsemblMetazoa" id="ASIC004057-PA"/>
    </source>
</evidence>
<gene>
    <name evidence="1" type="ORF">ZHAS_00004057</name>
</gene>
<sequence>MLSPSAQECARITNTHRGAPLLHWAHHRSSGACALMRRIGRGFFFLEKANIKSTGQGDDEDENDGTMDARVRWKIGVSVLHVLRLQSLAFPPDRALAFPSA</sequence>
<reference evidence="2" key="2">
    <citation type="submission" date="2020-05" db="UniProtKB">
        <authorList>
            <consortium name="EnsemblMetazoa"/>
        </authorList>
    </citation>
    <scope>IDENTIFICATION</scope>
</reference>
<accession>A0A084VFZ5</accession>
<evidence type="ECO:0000313" key="1">
    <source>
        <dbReference type="EMBL" id="KFB36889.1"/>
    </source>
</evidence>
<dbReference type="Proteomes" id="UP000030765">
    <property type="component" value="Unassembled WGS sequence"/>
</dbReference>
<proteinExistence type="predicted"/>